<dbReference type="EMBL" id="LLXJ01011031">
    <property type="protein sequence ID" value="PKB92442.1"/>
    <property type="molecule type" value="Genomic_DNA"/>
</dbReference>
<gene>
    <name evidence="1" type="ORF">RhiirA5_508277</name>
</gene>
<reference evidence="1 2" key="2">
    <citation type="submission" date="2017-09" db="EMBL/GenBank/DDBJ databases">
        <title>Extensive intraspecific genome diversity in a model arbuscular mycorrhizal fungus.</title>
        <authorList>
            <person name="Chen E.C."/>
            <person name="Morin E."/>
            <person name="Beaudet D."/>
            <person name="Noel J."/>
            <person name="Ndikumana S."/>
            <person name="Charron P."/>
            <person name="St-Onge C."/>
            <person name="Giorgi J."/>
            <person name="Grigoriev I.V."/>
            <person name="Roux C."/>
            <person name="Martin F.M."/>
            <person name="Corradi N."/>
        </authorList>
    </citation>
    <scope>NUCLEOTIDE SEQUENCE [LARGE SCALE GENOMIC DNA]</scope>
    <source>
        <strain evidence="1 2">A5</strain>
    </source>
</reference>
<reference evidence="1 2" key="1">
    <citation type="submission" date="2016-04" db="EMBL/GenBank/DDBJ databases">
        <title>Genome analyses suggest a sexual origin of heterokaryosis in a supposedly ancient asexual fungus.</title>
        <authorList>
            <person name="Ropars J."/>
            <person name="Sedzielewska K."/>
            <person name="Noel J."/>
            <person name="Charron P."/>
            <person name="Farinelli L."/>
            <person name="Marton T."/>
            <person name="Kruger M."/>
            <person name="Pelin A."/>
            <person name="Brachmann A."/>
            <person name="Corradi N."/>
        </authorList>
    </citation>
    <scope>NUCLEOTIDE SEQUENCE [LARGE SCALE GENOMIC DNA]</scope>
    <source>
        <strain evidence="1 2">A5</strain>
    </source>
</reference>
<protein>
    <submittedName>
        <fullName evidence="1">Uncharacterized protein</fullName>
    </submittedName>
</protein>
<dbReference type="Proteomes" id="UP000232722">
    <property type="component" value="Unassembled WGS sequence"/>
</dbReference>
<evidence type="ECO:0000313" key="2">
    <source>
        <dbReference type="Proteomes" id="UP000232722"/>
    </source>
</evidence>
<dbReference type="AlphaFoldDB" id="A0A2N0NCY6"/>
<organism evidence="1 2">
    <name type="scientific">Rhizophagus irregularis</name>
    <dbReference type="NCBI Taxonomy" id="588596"/>
    <lineage>
        <taxon>Eukaryota</taxon>
        <taxon>Fungi</taxon>
        <taxon>Fungi incertae sedis</taxon>
        <taxon>Mucoromycota</taxon>
        <taxon>Glomeromycotina</taxon>
        <taxon>Glomeromycetes</taxon>
        <taxon>Glomerales</taxon>
        <taxon>Glomeraceae</taxon>
        <taxon>Rhizophagus</taxon>
    </lineage>
</organism>
<dbReference type="VEuPathDB" id="FungiDB:RhiirA1_505779"/>
<dbReference type="VEuPathDB" id="FungiDB:FUN_006598"/>
<proteinExistence type="predicted"/>
<comment type="caution">
    <text evidence="1">The sequence shown here is derived from an EMBL/GenBank/DDBJ whole genome shotgun (WGS) entry which is preliminary data.</text>
</comment>
<sequence length="65" mass="7378">MLRLLRKLSCEQSYSSLSTFEVTAAVTVDRNPTVSVLEVAIQSTLRTPFNSVRLKLYRTPDETLM</sequence>
<evidence type="ECO:0000313" key="1">
    <source>
        <dbReference type="EMBL" id="PKB92442.1"/>
    </source>
</evidence>
<accession>A0A2N0NCY6</accession>
<name>A0A2N0NCY6_9GLOM</name>